<sequence length="61" mass="7278">MPQYLMFAENIYNKIKDEELFSHDCIENMNLLMTCIRREIEGTEFKLNLILLILLNCSVDH</sequence>
<geneLocation type="plasmid" evidence="1">
    <name>pMS32-1</name>
</geneLocation>
<accession>A0A075M9C6</accession>
<reference evidence="1" key="1">
    <citation type="submission" date="2014-03" db="EMBL/GenBank/DDBJ databases">
        <authorList>
            <person name="Huang T.-W."/>
            <person name="Lai J.-F."/>
            <person name="Liao T.-L."/>
            <person name="Lin A.-C."/>
            <person name="Chen Y.-T."/>
            <person name="Tsai S.-F."/>
            <person name="Lauderdale T.-L."/>
        </authorList>
    </citation>
    <scope>NUCLEOTIDE SEQUENCE</scope>
    <source>
        <strain evidence="1">MS32</strain>
        <plasmid evidence="1">pMS32-1</plasmid>
    </source>
</reference>
<name>A0A075M9C6_ACIPI</name>
<dbReference type="AlphaFoldDB" id="A0A075M9C6"/>
<protein>
    <submittedName>
        <fullName evidence="1">Uncharacterized protein</fullName>
    </submittedName>
</protein>
<organism evidence="1">
    <name type="scientific">Acinetobacter pittii</name>
    <name type="common">Acinetobacter genomosp. 3</name>
    <dbReference type="NCBI Taxonomy" id="48296"/>
    <lineage>
        <taxon>Bacteria</taxon>
        <taxon>Pseudomonadati</taxon>
        <taxon>Pseudomonadota</taxon>
        <taxon>Gammaproteobacteria</taxon>
        <taxon>Moraxellales</taxon>
        <taxon>Moraxellaceae</taxon>
        <taxon>Acinetobacter</taxon>
        <taxon>Acinetobacter calcoaceticus/baumannii complex</taxon>
    </lineage>
</organism>
<evidence type="ECO:0000313" key="1">
    <source>
        <dbReference type="EMBL" id="AIF77187.1"/>
    </source>
</evidence>
<dbReference type="EMBL" id="KJ616405">
    <property type="protein sequence ID" value="AIF77187.1"/>
    <property type="molecule type" value="Genomic_DNA"/>
</dbReference>
<keyword evidence="1" id="KW-0614">Plasmid</keyword>
<proteinExistence type="predicted"/>